<keyword evidence="4" id="KW-1185">Reference proteome</keyword>
<organism evidence="3 4">
    <name type="scientific">Massilicoli timonensis</name>
    <dbReference type="NCBI Taxonomy" id="2015901"/>
    <lineage>
        <taxon>Bacteria</taxon>
        <taxon>Bacillati</taxon>
        <taxon>Bacillota</taxon>
        <taxon>Erysipelotrichia</taxon>
        <taxon>Erysipelotrichales</taxon>
        <taxon>Erysipelotrichaceae</taxon>
        <taxon>Massilicoli</taxon>
    </lineage>
</organism>
<comment type="caution">
    <text evidence="3">The sequence shown here is derived from an EMBL/GenBank/DDBJ whole genome shotgun (WGS) entry which is preliminary data.</text>
</comment>
<gene>
    <name evidence="3" type="ORF">NE663_06700</name>
</gene>
<dbReference type="RefSeq" id="WP_102269199.1">
    <property type="nucleotide sequence ID" value="NZ_CALVCM010000040.1"/>
</dbReference>
<feature type="region of interest" description="Disordered" evidence="1">
    <location>
        <begin position="88"/>
        <end position="110"/>
    </location>
</feature>
<feature type="compositionally biased region" description="Basic and acidic residues" evidence="1">
    <location>
        <begin position="99"/>
        <end position="110"/>
    </location>
</feature>
<evidence type="ECO:0008006" key="5">
    <source>
        <dbReference type="Google" id="ProtNLM"/>
    </source>
</evidence>
<proteinExistence type="predicted"/>
<evidence type="ECO:0000313" key="4">
    <source>
        <dbReference type="Proteomes" id="UP001524435"/>
    </source>
</evidence>
<feature type="chain" id="PRO_5045408877" description="DUF5666 domain-containing protein" evidence="2">
    <location>
        <begin position="25"/>
        <end position="110"/>
    </location>
</feature>
<accession>A0ABT1SML3</accession>
<dbReference type="EMBL" id="JANGCH010000008">
    <property type="protein sequence ID" value="MCQ5121945.1"/>
    <property type="molecule type" value="Genomic_DNA"/>
</dbReference>
<keyword evidence="2" id="KW-0732">Signal</keyword>
<dbReference type="Proteomes" id="UP001524435">
    <property type="component" value="Unassembled WGS sequence"/>
</dbReference>
<name>A0ABT1SML3_9FIRM</name>
<evidence type="ECO:0000256" key="2">
    <source>
        <dbReference type="SAM" id="SignalP"/>
    </source>
</evidence>
<evidence type="ECO:0000256" key="1">
    <source>
        <dbReference type="SAM" id="MobiDB-lite"/>
    </source>
</evidence>
<sequence>MKKITKTVLCSMALIAASGATVFADMKKIPDPGSVTLKYGRAQTMDTPNGFGTQGKCDDVKDARVAVYVKDTYNNVMAAATVKPNATGSCTWNAPTGTPHEHHAGSDLYK</sequence>
<evidence type="ECO:0000313" key="3">
    <source>
        <dbReference type="EMBL" id="MCQ5121945.1"/>
    </source>
</evidence>
<reference evidence="3 4" key="1">
    <citation type="submission" date="2022-06" db="EMBL/GenBank/DDBJ databases">
        <title>Isolation of gut microbiota from human fecal samples.</title>
        <authorList>
            <person name="Pamer E.G."/>
            <person name="Barat B."/>
            <person name="Waligurski E."/>
            <person name="Medina S."/>
            <person name="Paddock L."/>
            <person name="Mostad J."/>
        </authorList>
    </citation>
    <scope>NUCLEOTIDE SEQUENCE [LARGE SCALE GENOMIC DNA]</scope>
    <source>
        <strain evidence="3 4">DFI.6.1</strain>
    </source>
</reference>
<feature type="signal peptide" evidence="2">
    <location>
        <begin position="1"/>
        <end position="24"/>
    </location>
</feature>
<protein>
    <recommendedName>
        <fullName evidence="5">DUF5666 domain-containing protein</fullName>
    </recommendedName>
</protein>